<dbReference type="GO" id="GO:0032787">
    <property type="term" value="P:monocarboxylic acid metabolic process"/>
    <property type="evidence" value="ECO:0007669"/>
    <property type="project" value="UniProtKB-ARBA"/>
</dbReference>
<dbReference type="PANTHER" id="PTHR42879">
    <property type="entry name" value="3-OXOACYL-(ACYL-CARRIER-PROTEIN) REDUCTASE"/>
    <property type="match status" value="1"/>
</dbReference>
<keyword evidence="3" id="KW-0134">Cell wall</keyword>
<dbReference type="PRINTS" id="PR00080">
    <property type="entry name" value="SDRFAMILY"/>
</dbReference>
<evidence type="ECO:0000259" key="7">
    <source>
        <dbReference type="SMART" id="SM00822"/>
    </source>
</evidence>
<dbReference type="InterPro" id="IPR050259">
    <property type="entry name" value="SDR"/>
</dbReference>
<evidence type="ECO:0000256" key="5">
    <source>
        <dbReference type="ARBA" id="ARBA00040781"/>
    </source>
</evidence>
<dbReference type="Gene3D" id="3.40.50.720">
    <property type="entry name" value="NAD(P)-binding Rossmann-like Domain"/>
    <property type="match status" value="1"/>
</dbReference>
<accession>A0A7I7T412</accession>
<dbReference type="RefSeq" id="WP_246227868.1">
    <property type="nucleotide sequence ID" value="NZ_AP022596.1"/>
</dbReference>
<dbReference type="InterPro" id="IPR057326">
    <property type="entry name" value="KR_dom"/>
</dbReference>
<dbReference type="InterPro" id="IPR020904">
    <property type="entry name" value="Sc_DH/Rdtase_CS"/>
</dbReference>
<organism evidence="8 9">
    <name type="scientific">Mycolicibacterium helvum</name>
    <dbReference type="NCBI Taxonomy" id="1534349"/>
    <lineage>
        <taxon>Bacteria</taxon>
        <taxon>Bacillati</taxon>
        <taxon>Actinomycetota</taxon>
        <taxon>Actinomycetes</taxon>
        <taxon>Mycobacteriales</taxon>
        <taxon>Mycobacteriaceae</taxon>
        <taxon>Mycolicibacterium</taxon>
    </lineage>
</organism>
<dbReference type="PANTHER" id="PTHR42879:SF2">
    <property type="entry name" value="3-OXOACYL-[ACYL-CARRIER-PROTEIN] REDUCTASE FABG"/>
    <property type="match status" value="1"/>
</dbReference>
<dbReference type="Pfam" id="PF13561">
    <property type="entry name" value="adh_short_C2"/>
    <property type="match status" value="1"/>
</dbReference>
<evidence type="ECO:0000256" key="3">
    <source>
        <dbReference type="ARBA" id="ARBA00022512"/>
    </source>
</evidence>
<gene>
    <name evidence="8" type="ORF">MHEL_22650</name>
</gene>
<evidence type="ECO:0000256" key="1">
    <source>
        <dbReference type="ARBA" id="ARBA00004191"/>
    </source>
</evidence>
<feature type="domain" description="Ketoreductase" evidence="7">
    <location>
        <begin position="10"/>
        <end position="188"/>
    </location>
</feature>
<comment type="catalytic activity">
    <reaction evidence="6">
        <text>a (3R)-hydroxyacyl-[ACP] + NADP(+) = a 3-oxoacyl-[ACP] + NADPH + H(+)</text>
        <dbReference type="Rhea" id="RHEA:17397"/>
        <dbReference type="Rhea" id="RHEA-COMP:9916"/>
        <dbReference type="Rhea" id="RHEA-COMP:9945"/>
        <dbReference type="ChEBI" id="CHEBI:15378"/>
        <dbReference type="ChEBI" id="CHEBI:57783"/>
        <dbReference type="ChEBI" id="CHEBI:58349"/>
        <dbReference type="ChEBI" id="CHEBI:78776"/>
        <dbReference type="ChEBI" id="CHEBI:78827"/>
        <dbReference type="EC" id="1.1.1.100"/>
    </reaction>
    <physiologicalReaction direction="right-to-left" evidence="6">
        <dbReference type="Rhea" id="RHEA:17399"/>
    </physiologicalReaction>
</comment>
<evidence type="ECO:0000313" key="8">
    <source>
        <dbReference type="EMBL" id="BBY64022.1"/>
    </source>
</evidence>
<dbReference type="AlphaFoldDB" id="A0A7I7T412"/>
<comment type="subcellular location">
    <subcellularLocation>
        <location evidence="1">Secreted</location>
        <location evidence="1">Cell wall</location>
    </subcellularLocation>
</comment>
<evidence type="ECO:0000256" key="6">
    <source>
        <dbReference type="ARBA" id="ARBA00047400"/>
    </source>
</evidence>
<evidence type="ECO:0000256" key="2">
    <source>
        <dbReference type="ARBA" id="ARBA00006484"/>
    </source>
</evidence>
<protein>
    <recommendedName>
        <fullName evidence="5">3-oxoacyl-[acyl-carrier-protein] reductase MabA</fullName>
    </recommendedName>
</protein>
<dbReference type="SMART" id="SM00822">
    <property type="entry name" value="PKS_KR"/>
    <property type="match status" value="1"/>
</dbReference>
<name>A0A7I7T412_9MYCO</name>
<dbReference type="EMBL" id="AP022596">
    <property type="protein sequence ID" value="BBY64022.1"/>
    <property type="molecule type" value="Genomic_DNA"/>
</dbReference>
<dbReference type="Proteomes" id="UP000467148">
    <property type="component" value="Chromosome"/>
</dbReference>
<keyword evidence="4" id="KW-0560">Oxidoreductase</keyword>
<evidence type="ECO:0000313" key="9">
    <source>
        <dbReference type="Proteomes" id="UP000467148"/>
    </source>
</evidence>
<proteinExistence type="inferred from homology"/>
<keyword evidence="3" id="KW-0964">Secreted</keyword>
<sequence>MTATLPLATKSALVTGASRGIGAAIARRLASQGAAVAITYRTDCQAAHRLVEELRQVGCRTAAFHADISDHAQIHHLIDEVAAEFGAVDLLASNAGVEHFGALNTLTPEEFDHVFHTNVAGQLFLTQAAITAMPPNGRIVLTSSVSARVASYHHALYASSKAAVNALVLSLAPELAELGIAINAVAPGPTNTDMGREHAQSYIHPAMRDVPPAVLIASMNALGRSAQPQEIAAAVTFLLSQDARHITGTTLDVSGGWM</sequence>
<dbReference type="PROSITE" id="PS00061">
    <property type="entry name" value="ADH_SHORT"/>
    <property type="match status" value="1"/>
</dbReference>
<dbReference type="KEGG" id="mhev:MHEL_22650"/>
<dbReference type="FunFam" id="3.40.50.720:FF:000084">
    <property type="entry name" value="Short-chain dehydrogenase reductase"/>
    <property type="match status" value="1"/>
</dbReference>
<reference evidence="8 9" key="1">
    <citation type="journal article" date="2019" name="Emerg. Microbes Infect.">
        <title>Comprehensive subspecies identification of 175 nontuberculous mycobacteria species based on 7547 genomic profiles.</title>
        <authorList>
            <person name="Matsumoto Y."/>
            <person name="Kinjo T."/>
            <person name="Motooka D."/>
            <person name="Nabeya D."/>
            <person name="Jung N."/>
            <person name="Uechi K."/>
            <person name="Horii T."/>
            <person name="Iida T."/>
            <person name="Fujita J."/>
            <person name="Nakamura S."/>
        </authorList>
    </citation>
    <scope>NUCLEOTIDE SEQUENCE [LARGE SCALE GENOMIC DNA]</scope>
    <source>
        <strain evidence="8 9">JCM 30396</strain>
    </source>
</reference>
<comment type="similarity">
    <text evidence="2">Belongs to the short-chain dehydrogenases/reductases (SDR) family.</text>
</comment>
<dbReference type="GO" id="GO:0004316">
    <property type="term" value="F:3-oxoacyl-[acyl-carrier-protein] reductase (NADPH) activity"/>
    <property type="evidence" value="ECO:0007669"/>
    <property type="project" value="UniProtKB-EC"/>
</dbReference>
<keyword evidence="9" id="KW-1185">Reference proteome</keyword>
<evidence type="ECO:0000256" key="4">
    <source>
        <dbReference type="ARBA" id="ARBA00023002"/>
    </source>
</evidence>
<dbReference type="SUPFAM" id="SSF51735">
    <property type="entry name" value="NAD(P)-binding Rossmann-fold domains"/>
    <property type="match status" value="1"/>
</dbReference>
<dbReference type="InterPro" id="IPR002347">
    <property type="entry name" value="SDR_fam"/>
</dbReference>
<dbReference type="PRINTS" id="PR00081">
    <property type="entry name" value="GDHRDH"/>
</dbReference>
<dbReference type="InterPro" id="IPR036291">
    <property type="entry name" value="NAD(P)-bd_dom_sf"/>
</dbReference>